<reference evidence="1" key="2">
    <citation type="journal article" date="2015" name="Data Brief">
        <title>Shoot transcriptome of the giant reed, Arundo donax.</title>
        <authorList>
            <person name="Barrero R.A."/>
            <person name="Guerrero F.D."/>
            <person name="Moolhuijzen P."/>
            <person name="Goolsby J.A."/>
            <person name="Tidwell J."/>
            <person name="Bellgard S.E."/>
            <person name="Bellgard M.I."/>
        </authorList>
    </citation>
    <scope>NUCLEOTIDE SEQUENCE</scope>
    <source>
        <tissue evidence="1">Shoot tissue taken approximately 20 cm above the soil surface</tissue>
    </source>
</reference>
<accession>A0A0A8ZMZ2</accession>
<dbReference type="EMBL" id="GBRH01261678">
    <property type="protein sequence ID" value="JAD36217.1"/>
    <property type="molecule type" value="Transcribed_RNA"/>
</dbReference>
<evidence type="ECO:0000313" key="1">
    <source>
        <dbReference type="EMBL" id="JAD36217.1"/>
    </source>
</evidence>
<proteinExistence type="predicted"/>
<protein>
    <submittedName>
        <fullName evidence="1">Uncharacterized protein</fullName>
    </submittedName>
</protein>
<reference evidence="1" key="1">
    <citation type="submission" date="2014-09" db="EMBL/GenBank/DDBJ databases">
        <authorList>
            <person name="Magalhaes I.L.F."/>
            <person name="Oliveira U."/>
            <person name="Santos F.R."/>
            <person name="Vidigal T.H.D.A."/>
            <person name="Brescovit A.D."/>
            <person name="Santos A.J."/>
        </authorList>
    </citation>
    <scope>NUCLEOTIDE SEQUENCE</scope>
    <source>
        <tissue evidence="1">Shoot tissue taken approximately 20 cm above the soil surface</tissue>
    </source>
</reference>
<dbReference type="AlphaFoldDB" id="A0A0A8ZMZ2"/>
<name>A0A0A8ZMZ2_ARUDO</name>
<sequence>MFQTYIYTKNTSDKDRMYRLAGLAETEKDDERREENTLECNIAWHHDLMLCGKTNYDIICC</sequence>
<organism evidence="1">
    <name type="scientific">Arundo donax</name>
    <name type="common">Giant reed</name>
    <name type="synonym">Donax arundinaceus</name>
    <dbReference type="NCBI Taxonomy" id="35708"/>
    <lineage>
        <taxon>Eukaryota</taxon>
        <taxon>Viridiplantae</taxon>
        <taxon>Streptophyta</taxon>
        <taxon>Embryophyta</taxon>
        <taxon>Tracheophyta</taxon>
        <taxon>Spermatophyta</taxon>
        <taxon>Magnoliopsida</taxon>
        <taxon>Liliopsida</taxon>
        <taxon>Poales</taxon>
        <taxon>Poaceae</taxon>
        <taxon>PACMAD clade</taxon>
        <taxon>Arundinoideae</taxon>
        <taxon>Arundineae</taxon>
        <taxon>Arundo</taxon>
    </lineage>
</organism>